<dbReference type="AlphaFoldDB" id="A0A6I9T4A0"/>
<dbReference type="Proteomes" id="UP000504604">
    <property type="component" value="Linkage group LG5"/>
</dbReference>
<feature type="compositionally biased region" description="Acidic residues" evidence="1">
    <location>
        <begin position="152"/>
        <end position="169"/>
    </location>
</feature>
<feature type="region of interest" description="Disordered" evidence="1">
    <location>
        <begin position="86"/>
        <end position="175"/>
    </location>
</feature>
<dbReference type="GeneID" id="105162321"/>
<dbReference type="OrthoDB" id="911946at2759"/>
<feature type="compositionally biased region" description="Acidic residues" evidence="1">
    <location>
        <begin position="86"/>
        <end position="96"/>
    </location>
</feature>
<dbReference type="RefSeq" id="XP_011078632.1">
    <property type="nucleotide sequence ID" value="XM_011080330.1"/>
</dbReference>
<feature type="compositionally biased region" description="Acidic residues" evidence="1">
    <location>
        <begin position="124"/>
        <end position="145"/>
    </location>
</feature>
<name>A0A6I9T4A0_SESIN</name>
<dbReference type="InParanoid" id="A0A6I9T4A0"/>
<sequence>MSIKKLEGDERIRELLRDYKSCNVISIYIERKAGPLLSIDVSGNVLHCEIFVPLLQYNVEQTGNEEGIEVENESAGFVFEGVGVEEGAEDDDEGVGVEEGAKGENEGVGVEEGAEGDNERVEGEEAGVEEGAEGDNEGEGVEDGADGNNEGVEGEEVGVEEEVGNDESDSSLVSDCPSWMLEDLEGPWDDDIFTSRPENYTRTMLETLRSLMRERKKNKQQEQQNEKGEGTSRGDGQWFTDCEDEDFGNEGDGCPMWMR</sequence>
<reference evidence="3" key="1">
    <citation type="submission" date="2025-08" db="UniProtKB">
        <authorList>
            <consortium name="RefSeq"/>
        </authorList>
    </citation>
    <scope>IDENTIFICATION</scope>
</reference>
<feature type="region of interest" description="Disordered" evidence="1">
    <location>
        <begin position="209"/>
        <end position="259"/>
    </location>
</feature>
<dbReference type="KEGG" id="sind:105162321"/>
<evidence type="ECO:0000256" key="1">
    <source>
        <dbReference type="SAM" id="MobiDB-lite"/>
    </source>
</evidence>
<organism evidence="2 3">
    <name type="scientific">Sesamum indicum</name>
    <name type="common">Oriental sesame</name>
    <name type="synonym">Sesamum orientale</name>
    <dbReference type="NCBI Taxonomy" id="4182"/>
    <lineage>
        <taxon>Eukaryota</taxon>
        <taxon>Viridiplantae</taxon>
        <taxon>Streptophyta</taxon>
        <taxon>Embryophyta</taxon>
        <taxon>Tracheophyta</taxon>
        <taxon>Spermatophyta</taxon>
        <taxon>Magnoliopsida</taxon>
        <taxon>eudicotyledons</taxon>
        <taxon>Gunneridae</taxon>
        <taxon>Pentapetalae</taxon>
        <taxon>asterids</taxon>
        <taxon>lamiids</taxon>
        <taxon>Lamiales</taxon>
        <taxon>Pedaliaceae</taxon>
        <taxon>Sesamum</taxon>
    </lineage>
</organism>
<evidence type="ECO:0000313" key="3">
    <source>
        <dbReference type="RefSeq" id="XP_011078632.1"/>
    </source>
</evidence>
<keyword evidence="2" id="KW-1185">Reference proteome</keyword>
<evidence type="ECO:0000313" key="2">
    <source>
        <dbReference type="Proteomes" id="UP000504604"/>
    </source>
</evidence>
<proteinExistence type="predicted"/>
<protein>
    <submittedName>
        <fullName evidence="3">Spore wall protein 2-like</fullName>
    </submittedName>
</protein>
<accession>A0A6I9T4A0</accession>
<gene>
    <name evidence="3" type="primary">LOC105162321</name>
</gene>